<keyword evidence="3" id="KW-1185">Reference proteome</keyword>
<feature type="compositionally biased region" description="Polar residues" evidence="1">
    <location>
        <begin position="15"/>
        <end position="57"/>
    </location>
</feature>
<feature type="non-terminal residue" evidence="2">
    <location>
        <position position="289"/>
    </location>
</feature>
<feature type="region of interest" description="Disordered" evidence="1">
    <location>
        <begin position="140"/>
        <end position="160"/>
    </location>
</feature>
<dbReference type="EMBL" id="JAGMUU010000024">
    <property type="protein sequence ID" value="KAH7124962.1"/>
    <property type="molecule type" value="Genomic_DNA"/>
</dbReference>
<gene>
    <name evidence="2" type="ORF">B0J13DRAFT_565945</name>
</gene>
<feature type="region of interest" description="Disordered" evidence="1">
    <location>
        <begin position="1"/>
        <end position="65"/>
    </location>
</feature>
<name>A0A9P9DTX9_9HYPO</name>
<evidence type="ECO:0000313" key="3">
    <source>
        <dbReference type="Proteomes" id="UP000717696"/>
    </source>
</evidence>
<accession>A0A9P9DTX9</accession>
<reference evidence="2" key="1">
    <citation type="journal article" date="2021" name="Nat. Commun.">
        <title>Genetic determinants of endophytism in the Arabidopsis root mycobiome.</title>
        <authorList>
            <person name="Mesny F."/>
            <person name="Miyauchi S."/>
            <person name="Thiergart T."/>
            <person name="Pickel B."/>
            <person name="Atanasova L."/>
            <person name="Karlsson M."/>
            <person name="Huettel B."/>
            <person name="Barry K.W."/>
            <person name="Haridas S."/>
            <person name="Chen C."/>
            <person name="Bauer D."/>
            <person name="Andreopoulos W."/>
            <person name="Pangilinan J."/>
            <person name="LaButti K."/>
            <person name="Riley R."/>
            <person name="Lipzen A."/>
            <person name="Clum A."/>
            <person name="Drula E."/>
            <person name="Henrissat B."/>
            <person name="Kohler A."/>
            <person name="Grigoriev I.V."/>
            <person name="Martin F.M."/>
            <person name="Hacquard S."/>
        </authorList>
    </citation>
    <scope>NUCLEOTIDE SEQUENCE</scope>
    <source>
        <strain evidence="2">MPI-CAGE-AT-0021</strain>
    </source>
</reference>
<protein>
    <submittedName>
        <fullName evidence="2">Uncharacterized protein</fullName>
    </submittedName>
</protein>
<sequence length="289" mass="30557">TGRSLQLSLQLSSSDMTQGGSGPHSQGNPTPTSVQSSKTPSGTPSNASGSALANSQHSKPRRGLGVVTPNACAECRKKRAKRTCGPKSRTFDIRQRSNDQVFAALVRPEHCEEVLTRLRGGQSVESVSEWLGGTLTSGGSAVPSFSQRPDSSSTALGAGFSGGSLGSRAAMNIGVSPSQPQPPAVPTEVGRNSLWHFSSQSQAESTRSNSHLDTMSWTADVRGPPQFQVGSWADGIHLDHLSNGLPRPRGLEQALSPLNDPEMRNQSTSWTSITGDINLVQHLLALYFC</sequence>
<comment type="caution">
    <text evidence="2">The sequence shown here is derived from an EMBL/GenBank/DDBJ whole genome shotgun (WGS) entry which is preliminary data.</text>
</comment>
<feature type="compositionally biased region" description="Polar residues" evidence="1">
    <location>
        <begin position="140"/>
        <end position="150"/>
    </location>
</feature>
<evidence type="ECO:0000256" key="1">
    <source>
        <dbReference type="SAM" id="MobiDB-lite"/>
    </source>
</evidence>
<feature type="compositionally biased region" description="Low complexity" evidence="1">
    <location>
        <begin position="1"/>
        <end position="14"/>
    </location>
</feature>
<dbReference type="AlphaFoldDB" id="A0A9P9DTX9"/>
<organism evidence="2 3">
    <name type="scientific">Dactylonectria estremocensis</name>
    <dbReference type="NCBI Taxonomy" id="1079267"/>
    <lineage>
        <taxon>Eukaryota</taxon>
        <taxon>Fungi</taxon>
        <taxon>Dikarya</taxon>
        <taxon>Ascomycota</taxon>
        <taxon>Pezizomycotina</taxon>
        <taxon>Sordariomycetes</taxon>
        <taxon>Hypocreomycetidae</taxon>
        <taxon>Hypocreales</taxon>
        <taxon>Nectriaceae</taxon>
        <taxon>Dactylonectria</taxon>
    </lineage>
</organism>
<evidence type="ECO:0000313" key="2">
    <source>
        <dbReference type="EMBL" id="KAH7124962.1"/>
    </source>
</evidence>
<dbReference type="Proteomes" id="UP000717696">
    <property type="component" value="Unassembled WGS sequence"/>
</dbReference>
<dbReference type="OrthoDB" id="2123952at2759"/>
<proteinExistence type="predicted"/>